<organism evidence="1 2">
    <name type="scientific">Pseudomonas fluorescens</name>
    <dbReference type="NCBI Taxonomy" id="294"/>
    <lineage>
        <taxon>Bacteria</taxon>
        <taxon>Pseudomonadati</taxon>
        <taxon>Pseudomonadota</taxon>
        <taxon>Gammaproteobacteria</taxon>
        <taxon>Pseudomonadales</taxon>
        <taxon>Pseudomonadaceae</taxon>
        <taxon>Pseudomonas</taxon>
    </lineage>
</organism>
<dbReference type="RefSeq" id="WP_150802771.1">
    <property type="nucleotide sequence ID" value="NZ_CABVHY010000005.1"/>
</dbReference>
<protein>
    <submittedName>
        <fullName evidence="1">Uncharacterized protein</fullName>
    </submittedName>
</protein>
<dbReference type="Proteomes" id="UP000379480">
    <property type="component" value="Unassembled WGS sequence"/>
</dbReference>
<dbReference type="AlphaFoldDB" id="A0A5E7B156"/>
<evidence type="ECO:0000313" key="1">
    <source>
        <dbReference type="EMBL" id="VVN82554.1"/>
    </source>
</evidence>
<name>A0A5E7B156_PSEFL</name>
<evidence type="ECO:0000313" key="2">
    <source>
        <dbReference type="Proteomes" id="UP000379480"/>
    </source>
</evidence>
<accession>A0A5E7B156</accession>
<sequence length="132" mass="14878">MSQAEMFEKLGAPLNNLRWSWGSVRASDGTVFMRVWQDGTQKIDEKRFIWISEENPPAHDLGADERLRHVKLVQAGAACYLIMCQAVDSGAAPRAVQTFNRNEVFKSGDIVLVKGAYWLELKGRVPLREVCV</sequence>
<dbReference type="OrthoDB" id="9811869at2"/>
<proteinExistence type="predicted"/>
<reference evidence="1 2" key="1">
    <citation type="submission" date="2019-09" db="EMBL/GenBank/DDBJ databases">
        <authorList>
            <person name="Chandra G."/>
            <person name="Truman W A."/>
        </authorList>
    </citation>
    <scope>NUCLEOTIDE SEQUENCE [LARGE SCALE GENOMIC DNA]</scope>
    <source>
        <strain evidence="1">PS723</strain>
    </source>
</reference>
<gene>
    <name evidence="1" type="ORF">PS723_01206</name>
</gene>
<dbReference type="EMBL" id="CABVHY010000005">
    <property type="protein sequence ID" value="VVN82554.1"/>
    <property type="molecule type" value="Genomic_DNA"/>
</dbReference>